<feature type="region of interest" description="Disordered" evidence="1">
    <location>
        <begin position="1"/>
        <end position="38"/>
    </location>
</feature>
<sequence>LTGHEHAEGDVDGELPASDAEAESQYPSSTSESQRFFPESRKRRFLVWSLAPRLELRHEAPPSSRSVLLLLSRDGSWLSPSLRTASRPCSAVVPDTLLGRDRFRESSPPSLPVKASLRLDSSRLRLPRLPSLPALAPRAILKRLELPAGSTEKDRGDDPRRRGFRLEAYGRRDGRGGESTGECLLPEASLDAPENAFLRRGEEALSRLPGREADREESFLSESDGEGQSCVLRGLAYAASASKACLRDTDSQPEDASADAPSRRSRGASAR</sequence>
<organism evidence="2 3">
    <name type="scientific">Toxoplasma gondii GAB2-2007-GAL-DOM2</name>
    <dbReference type="NCBI Taxonomy" id="1130820"/>
    <lineage>
        <taxon>Eukaryota</taxon>
        <taxon>Sar</taxon>
        <taxon>Alveolata</taxon>
        <taxon>Apicomplexa</taxon>
        <taxon>Conoidasida</taxon>
        <taxon>Coccidia</taxon>
        <taxon>Eucoccidiorida</taxon>
        <taxon>Eimeriorina</taxon>
        <taxon>Sarcocystidae</taxon>
        <taxon>Toxoplasma</taxon>
    </lineage>
</organism>
<feature type="region of interest" description="Disordered" evidence="1">
    <location>
        <begin position="146"/>
        <end position="187"/>
    </location>
</feature>
<evidence type="ECO:0000313" key="2">
    <source>
        <dbReference type="EMBL" id="KFG45097.1"/>
    </source>
</evidence>
<feature type="region of interest" description="Disordered" evidence="1">
    <location>
        <begin position="201"/>
        <end position="226"/>
    </location>
</feature>
<reference evidence="2 3" key="1">
    <citation type="submission" date="2014-02" db="EMBL/GenBank/DDBJ databases">
        <authorList>
            <person name="Sibley D."/>
            <person name="Venepally P."/>
            <person name="Karamycheva S."/>
            <person name="Hadjithomas M."/>
            <person name="Khan A."/>
            <person name="Brunk B."/>
            <person name="Roos D."/>
            <person name="Caler E."/>
            <person name="Lorenzi H."/>
        </authorList>
    </citation>
    <scope>NUCLEOTIDE SEQUENCE [LARGE SCALE GENOMIC DNA]</scope>
    <source>
        <strain evidence="2 3">GAB2-2007-GAL-DOM2</strain>
    </source>
</reference>
<dbReference type="Proteomes" id="UP000028837">
    <property type="component" value="Unassembled WGS sequence"/>
</dbReference>
<protein>
    <submittedName>
        <fullName evidence="2">Uncharacterized protein</fullName>
    </submittedName>
</protein>
<feature type="region of interest" description="Disordered" evidence="1">
    <location>
        <begin position="242"/>
        <end position="271"/>
    </location>
</feature>
<feature type="compositionally biased region" description="Polar residues" evidence="1">
    <location>
        <begin position="25"/>
        <end position="34"/>
    </location>
</feature>
<dbReference type="EMBL" id="AHZU02000380">
    <property type="protein sequence ID" value="KFG45097.1"/>
    <property type="molecule type" value="Genomic_DNA"/>
</dbReference>
<proteinExistence type="predicted"/>
<evidence type="ECO:0000256" key="1">
    <source>
        <dbReference type="SAM" id="MobiDB-lite"/>
    </source>
</evidence>
<gene>
    <name evidence="2" type="ORF">TGDOM2_398330</name>
</gene>
<comment type="caution">
    <text evidence="2">The sequence shown here is derived from an EMBL/GenBank/DDBJ whole genome shotgun (WGS) entry which is preliminary data.</text>
</comment>
<evidence type="ECO:0000313" key="3">
    <source>
        <dbReference type="Proteomes" id="UP000028837"/>
    </source>
</evidence>
<dbReference type="VEuPathDB" id="ToxoDB:TGDOM2_398330"/>
<feature type="non-terminal residue" evidence="2">
    <location>
        <position position="1"/>
    </location>
</feature>
<feature type="compositionally biased region" description="Basic and acidic residues" evidence="1">
    <location>
        <begin position="201"/>
        <end position="218"/>
    </location>
</feature>
<dbReference type="AlphaFoldDB" id="A0A086KL29"/>
<accession>A0A086KL29</accession>
<feature type="compositionally biased region" description="Basic and acidic residues" evidence="1">
    <location>
        <begin position="151"/>
        <end position="176"/>
    </location>
</feature>
<name>A0A086KL29_TOXGO</name>